<proteinExistence type="predicted"/>
<dbReference type="HOGENOM" id="CLU_2227948_0_0_1"/>
<accession>M1B5N4</accession>
<sequence>MSSNVEVVVEKDDDEIEVTGESKNAIEKNEEGKYRSNLKSVSVVNHIEKRGSDVSIEERLGVDALAAVMMNFDGDGIEHYDELVAVLDRKQDLAQDCPFLLIPGFL</sequence>
<dbReference type="AlphaFoldDB" id="M1B5N4"/>
<dbReference type="PaxDb" id="4113-PGSC0003DMT400037645"/>
<dbReference type="Gramene" id="PGSC0003DMT400037645">
    <property type="protein sequence ID" value="PGSC0003DMT400037645"/>
    <property type="gene ID" value="PGSC0003DMG401014520"/>
</dbReference>
<dbReference type="EnsemblPlants" id="PGSC0003DMT400037645">
    <property type="protein sequence ID" value="PGSC0003DMT400037645"/>
    <property type="gene ID" value="PGSC0003DMG401014520"/>
</dbReference>
<keyword evidence="2" id="KW-1185">Reference proteome</keyword>
<organism evidence="1 2">
    <name type="scientific">Solanum tuberosum</name>
    <name type="common">Potato</name>
    <dbReference type="NCBI Taxonomy" id="4113"/>
    <lineage>
        <taxon>Eukaryota</taxon>
        <taxon>Viridiplantae</taxon>
        <taxon>Streptophyta</taxon>
        <taxon>Embryophyta</taxon>
        <taxon>Tracheophyta</taxon>
        <taxon>Spermatophyta</taxon>
        <taxon>Magnoliopsida</taxon>
        <taxon>eudicotyledons</taxon>
        <taxon>Gunneridae</taxon>
        <taxon>Pentapetalae</taxon>
        <taxon>asterids</taxon>
        <taxon>lamiids</taxon>
        <taxon>Solanales</taxon>
        <taxon>Solanaceae</taxon>
        <taxon>Solanoideae</taxon>
        <taxon>Solaneae</taxon>
        <taxon>Solanum</taxon>
    </lineage>
</organism>
<dbReference type="Proteomes" id="UP000011115">
    <property type="component" value="Unassembled WGS sequence"/>
</dbReference>
<reference evidence="2" key="1">
    <citation type="journal article" date="2011" name="Nature">
        <title>Genome sequence and analysis of the tuber crop potato.</title>
        <authorList>
            <consortium name="The Potato Genome Sequencing Consortium"/>
        </authorList>
    </citation>
    <scope>NUCLEOTIDE SEQUENCE [LARGE SCALE GENOMIC DNA]</scope>
    <source>
        <strain evidence="2">cv. DM1-3 516 R44</strain>
    </source>
</reference>
<evidence type="ECO:0000313" key="2">
    <source>
        <dbReference type="Proteomes" id="UP000011115"/>
    </source>
</evidence>
<dbReference type="InParanoid" id="M1B5N4"/>
<evidence type="ECO:0000313" key="1">
    <source>
        <dbReference type="EnsemblPlants" id="PGSC0003DMT400037645"/>
    </source>
</evidence>
<name>M1B5N4_SOLTU</name>
<reference evidence="1" key="2">
    <citation type="submission" date="2015-06" db="UniProtKB">
        <authorList>
            <consortium name="EnsemblPlants"/>
        </authorList>
    </citation>
    <scope>IDENTIFICATION</scope>
    <source>
        <strain evidence="1">DM1-3 516 R44</strain>
    </source>
</reference>
<protein>
    <submittedName>
        <fullName evidence="1">Integrase core domain containing protein</fullName>
    </submittedName>
</protein>